<dbReference type="InterPro" id="IPR036291">
    <property type="entry name" value="NAD(P)-bd_dom_sf"/>
</dbReference>
<organism evidence="3">
    <name type="scientific">marine sediment metagenome</name>
    <dbReference type="NCBI Taxonomy" id="412755"/>
    <lineage>
        <taxon>unclassified sequences</taxon>
        <taxon>metagenomes</taxon>
        <taxon>ecological metagenomes</taxon>
    </lineage>
</organism>
<proteinExistence type="predicted"/>
<dbReference type="InterPro" id="IPR000683">
    <property type="entry name" value="Gfo/Idh/MocA-like_OxRdtase_N"/>
</dbReference>
<comment type="caution">
    <text evidence="3">The sequence shown here is derived from an EMBL/GenBank/DDBJ whole genome shotgun (WGS) entry which is preliminary data.</text>
</comment>
<dbReference type="PANTHER" id="PTHR43818:SF11">
    <property type="entry name" value="BCDNA.GH03377"/>
    <property type="match status" value="1"/>
</dbReference>
<dbReference type="Gene3D" id="3.40.50.720">
    <property type="entry name" value="NAD(P)-binding Rossmann-like Domain"/>
    <property type="match status" value="1"/>
</dbReference>
<evidence type="ECO:0000259" key="2">
    <source>
        <dbReference type="Pfam" id="PF01408"/>
    </source>
</evidence>
<dbReference type="SUPFAM" id="SSF51735">
    <property type="entry name" value="NAD(P)-binding Rossmann-fold domains"/>
    <property type="match status" value="1"/>
</dbReference>
<dbReference type="GO" id="GO:0000166">
    <property type="term" value="F:nucleotide binding"/>
    <property type="evidence" value="ECO:0007669"/>
    <property type="project" value="InterPro"/>
</dbReference>
<protein>
    <recommendedName>
        <fullName evidence="2">Gfo/Idh/MocA-like oxidoreductase N-terminal domain-containing protein</fullName>
    </recommendedName>
</protein>
<name>X1FR17_9ZZZZ</name>
<dbReference type="PANTHER" id="PTHR43818">
    <property type="entry name" value="BCDNA.GH03377"/>
    <property type="match status" value="1"/>
</dbReference>
<feature type="domain" description="Gfo/Idh/MocA-like oxidoreductase N-terminal" evidence="2">
    <location>
        <begin position="5"/>
        <end position="122"/>
    </location>
</feature>
<keyword evidence="1" id="KW-0560">Oxidoreductase</keyword>
<reference evidence="3" key="1">
    <citation type="journal article" date="2014" name="Front. Microbiol.">
        <title>High frequency of phylogenetically diverse reductive dehalogenase-homologous genes in deep subseafloor sedimentary metagenomes.</title>
        <authorList>
            <person name="Kawai M."/>
            <person name="Futagami T."/>
            <person name="Toyoda A."/>
            <person name="Takaki Y."/>
            <person name="Nishi S."/>
            <person name="Hori S."/>
            <person name="Arai W."/>
            <person name="Tsubouchi T."/>
            <person name="Morono Y."/>
            <person name="Uchiyama I."/>
            <person name="Ito T."/>
            <person name="Fujiyama A."/>
            <person name="Inagaki F."/>
            <person name="Takami H."/>
        </authorList>
    </citation>
    <scope>NUCLEOTIDE SEQUENCE</scope>
    <source>
        <strain evidence="3">Expedition CK06-06</strain>
    </source>
</reference>
<dbReference type="EMBL" id="BARU01011583">
    <property type="protein sequence ID" value="GAH31809.1"/>
    <property type="molecule type" value="Genomic_DNA"/>
</dbReference>
<evidence type="ECO:0000313" key="3">
    <source>
        <dbReference type="EMBL" id="GAH31809.1"/>
    </source>
</evidence>
<evidence type="ECO:0000256" key="1">
    <source>
        <dbReference type="ARBA" id="ARBA00023002"/>
    </source>
</evidence>
<gene>
    <name evidence="3" type="ORF">S03H2_21699</name>
</gene>
<dbReference type="InterPro" id="IPR050463">
    <property type="entry name" value="Gfo/Idh/MocA_oxidrdct_glycsds"/>
</dbReference>
<dbReference type="GO" id="GO:0016491">
    <property type="term" value="F:oxidoreductase activity"/>
    <property type="evidence" value="ECO:0007669"/>
    <property type="project" value="UniProtKB-KW"/>
</dbReference>
<dbReference type="Pfam" id="PF01408">
    <property type="entry name" value="GFO_IDH_MocA"/>
    <property type="match status" value="1"/>
</dbReference>
<accession>X1FR17</accession>
<sequence>MKKVGIGVIGLGGMGQAYINKIKEIPEAELTAVSDVDSEITKKISQEQKVPGFTNYEELLESDLIDAVLIATPHYFHPEIGIKAMKKEIHSLSEKPIAVSVAAADKFLQAAKRSGVVFAVMHQQRTLPEMRLARKIIESRRGVRASPMRERTQGGYPKLLSLYSL</sequence>
<dbReference type="AlphaFoldDB" id="X1FR17"/>